<keyword evidence="1" id="KW-1133">Transmembrane helix</keyword>
<dbReference type="EMBL" id="ASRV01000125">
    <property type="protein sequence ID" value="EOR25398.1"/>
    <property type="molecule type" value="Genomic_DNA"/>
</dbReference>
<proteinExistence type="predicted"/>
<sequence>MEVEKKSLRNMMVINFIIGLIIIVIIKLYKPEYCSLSGVIVALIKSKELIALFYIVLMVVFVIFTYVLALISIHVIGSMTIGKAIRFVKEMFGIDASAGERNIIDPAEEYTYLEVALIAIYAFLILPMILYMLWPALSVILIIILIIVAIGSC</sequence>
<name>R9C813_9CLOT</name>
<keyword evidence="1" id="KW-0472">Membrane</keyword>
<comment type="caution">
    <text evidence="2">The sequence shown here is derived from an EMBL/GenBank/DDBJ whole genome shotgun (WGS) entry which is preliminary data.</text>
</comment>
<feature type="transmembrane region" description="Helical" evidence="1">
    <location>
        <begin position="110"/>
        <end position="126"/>
    </location>
</feature>
<feature type="transmembrane region" description="Helical" evidence="1">
    <location>
        <begin position="12"/>
        <end position="29"/>
    </location>
</feature>
<dbReference type="OrthoDB" id="9914598at2"/>
<dbReference type="PATRIC" id="fig|1202534.3.peg.1997"/>
<accession>R9C813</accession>
<dbReference type="RefSeq" id="WP_016207363.1">
    <property type="nucleotide sequence ID" value="NZ_ASRV01000125.1"/>
</dbReference>
<feature type="transmembrane region" description="Helical" evidence="1">
    <location>
        <begin position="49"/>
        <end position="76"/>
    </location>
</feature>
<keyword evidence="1" id="KW-0812">Transmembrane</keyword>
<gene>
    <name evidence="2" type="ORF">A500_10035</name>
</gene>
<protein>
    <submittedName>
        <fullName evidence="2">Uncharacterized protein</fullName>
    </submittedName>
</protein>
<dbReference type="AlphaFoldDB" id="R9C813"/>
<organism evidence="2 3">
    <name type="scientific">Clostridium sartagoforme AAU1</name>
    <dbReference type="NCBI Taxonomy" id="1202534"/>
    <lineage>
        <taxon>Bacteria</taxon>
        <taxon>Bacillati</taxon>
        <taxon>Bacillota</taxon>
        <taxon>Clostridia</taxon>
        <taxon>Eubacteriales</taxon>
        <taxon>Clostridiaceae</taxon>
        <taxon>Clostridium</taxon>
    </lineage>
</organism>
<reference evidence="2 3" key="1">
    <citation type="submission" date="2013-03" db="EMBL/GenBank/DDBJ databases">
        <title>Whole genome shotgun sequencing of Clostridium sartagoforme AAU1.</title>
        <authorList>
            <person name="Joshi C.G."/>
            <person name="Duggirala S.M."/>
            <person name="Nathani N.M."/>
            <person name="Bhatt V.D."/>
            <person name="Patel A.K."/>
            <person name="Pandya P.R."/>
            <person name="KaPatel J.A."/>
        </authorList>
    </citation>
    <scope>NUCLEOTIDE SEQUENCE [LARGE SCALE GENOMIC DNA]</scope>
    <source>
        <strain evidence="2 3">AAU1</strain>
    </source>
</reference>
<dbReference type="Proteomes" id="UP000013988">
    <property type="component" value="Unassembled WGS sequence"/>
</dbReference>
<evidence type="ECO:0000313" key="3">
    <source>
        <dbReference type="Proteomes" id="UP000013988"/>
    </source>
</evidence>
<evidence type="ECO:0000313" key="2">
    <source>
        <dbReference type="EMBL" id="EOR25398.1"/>
    </source>
</evidence>
<evidence type="ECO:0000256" key="1">
    <source>
        <dbReference type="SAM" id="Phobius"/>
    </source>
</evidence>
<keyword evidence="3" id="KW-1185">Reference proteome</keyword>
<feature type="transmembrane region" description="Helical" evidence="1">
    <location>
        <begin position="132"/>
        <end position="151"/>
    </location>
</feature>